<gene>
    <name evidence="1" type="ORF">TTAC_LOCUS2478</name>
</gene>
<organism evidence="3">
    <name type="scientific">Hydatigena taeniaeformis</name>
    <name type="common">Feline tapeworm</name>
    <name type="synonym">Taenia taeniaeformis</name>
    <dbReference type="NCBI Taxonomy" id="6205"/>
    <lineage>
        <taxon>Eukaryota</taxon>
        <taxon>Metazoa</taxon>
        <taxon>Spiralia</taxon>
        <taxon>Lophotrochozoa</taxon>
        <taxon>Platyhelminthes</taxon>
        <taxon>Cestoda</taxon>
        <taxon>Eucestoda</taxon>
        <taxon>Cyclophyllidea</taxon>
        <taxon>Taeniidae</taxon>
        <taxon>Hydatigera</taxon>
    </lineage>
</organism>
<evidence type="ECO:0000313" key="3">
    <source>
        <dbReference type="WBParaSite" id="TTAC_0000249101-mRNA-1"/>
    </source>
</evidence>
<reference evidence="1 2" key="2">
    <citation type="submission" date="2018-11" db="EMBL/GenBank/DDBJ databases">
        <authorList>
            <consortium name="Pathogen Informatics"/>
        </authorList>
    </citation>
    <scope>NUCLEOTIDE SEQUENCE [LARGE SCALE GENOMIC DNA]</scope>
</reference>
<reference evidence="3" key="1">
    <citation type="submission" date="2017-02" db="UniProtKB">
        <authorList>
            <consortium name="WormBaseParasite"/>
        </authorList>
    </citation>
    <scope>IDENTIFICATION</scope>
</reference>
<name>A0A0R3WP03_HYDTA</name>
<proteinExistence type="predicted"/>
<dbReference type="OrthoDB" id="25987at2759"/>
<evidence type="ECO:0000313" key="2">
    <source>
        <dbReference type="Proteomes" id="UP000274429"/>
    </source>
</evidence>
<keyword evidence="2" id="KW-1185">Reference proteome</keyword>
<evidence type="ECO:0000313" key="1">
    <source>
        <dbReference type="EMBL" id="VDM20161.1"/>
    </source>
</evidence>
<dbReference type="Proteomes" id="UP000274429">
    <property type="component" value="Unassembled WGS sequence"/>
</dbReference>
<dbReference type="WBParaSite" id="TTAC_0000249101-mRNA-1">
    <property type="protein sequence ID" value="TTAC_0000249101-mRNA-1"/>
    <property type="gene ID" value="TTAC_0000249101"/>
</dbReference>
<protein>
    <submittedName>
        <fullName evidence="3">BTB domain-containing protein</fullName>
    </submittedName>
</protein>
<dbReference type="AlphaFoldDB" id="A0A0R3WP03"/>
<sequence>MPVHLAASYYLGCPIASMSSSYYLLSYPSDKPKEIPPPAATAVKFVDLNTDFYRINDEVKPVLIMKVFHPELSVLGTVPAILRPLIALLMEPNLFPTLPARIKVCVSDSESYTSARLRTVIKWVAETNPFRVLQAIMLSIRNSNYLDYISGIVLNFLEDFCPDFVEAFQVLKVLDMGEGVPSPVEWATNIKEDRVKECQTFPTIPLFVQTAAEFLKGTASPHQPVNFLYKWPVALVHLYRSNLLEKLFITPVYSEFGSIFDFANEYLVEFPNVFGPSRILRYGHYCLIKGVEEANGLISKLTGLRPYAIETCYEGHFRYKIYLLE</sequence>
<dbReference type="EMBL" id="UYWX01001125">
    <property type="protein sequence ID" value="VDM20161.1"/>
    <property type="molecule type" value="Genomic_DNA"/>
</dbReference>
<accession>A0A0R3WP03</accession>